<accession>A0A222E684</accession>
<sequence length="118" mass="12619">MKRPCPGPSRAIPLIPAGDLDLDGGTNHLTFGPDLRVCFTPTNVTVMDGATETMAIACTAIRDSDDEGIGHYFTAEGIPHHLWFHIDATDSAPSLQIGLYREEAELAWIDTAVPICGG</sequence>
<name>A0A222E684_9RHOB</name>
<dbReference type="EMBL" id="CP022540">
    <property type="protein sequence ID" value="ASP21723.1"/>
    <property type="molecule type" value="Genomic_DNA"/>
</dbReference>
<evidence type="ECO:0000313" key="1">
    <source>
        <dbReference type="EMBL" id="ASP21723.1"/>
    </source>
</evidence>
<proteinExistence type="predicted"/>
<dbReference type="Proteomes" id="UP000203589">
    <property type="component" value="Chromosome"/>
</dbReference>
<reference evidence="1 2" key="1">
    <citation type="submission" date="2017-07" db="EMBL/GenBank/DDBJ databases">
        <title>Genome Sequence of Antarctobacter heliothermus Strain SMS3 Isolated from a culture of the Diatom Skeletonema marinoi.</title>
        <authorList>
            <person name="Topel M."/>
            <person name="Pinder M.I.M."/>
            <person name="Johansson O.N."/>
            <person name="Kourtchenko O."/>
            <person name="Godhe A."/>
            <person name="Clarke A.K."/>
        </authorList>
    </citation>
    <scope>NUCLEOTIDE SEQUENCE [LARGE SCALE GENOMIC DNA]</scope>
    <source>
        <strain evidence="1 2">SMS3</strain>
    </source>
</reference>
<protein>
    <submittedName>
        <fullName evidence="1">Uncharacterized protein</fullName>
    </submittedName>
</protein>
<evidence type="ECO:0000313" key="2">
    <source>
        <dbReference type="Proteomes" id="UP000203589"/>
    </source>
</evidence>
<organism evidence="1 2">
    <name type="scientific">Antarctobacter heliothermus</name>
    <dbReference type="NCBI Taxonomy" id="74033"/>
    <lineage>
        <taxon>Bacteria</taxon>
        <taxon>Pseudomonadati</taxon>
        <taxon>Pseudomonadota</taxon>
        <taxon>Alphaproteobacteria</taxon>
        <taxon>Rhodobacterales</taxon>
        <taxon>Roseobacteraceae</taxon>
        <taxon>Antarctobacter</taxon>
    </lineage>
</organism>
<dbReference type="AlphaFoldDB" id="A0A222E684"/>
<dbReference type="KEGG" id="aht:ANTHELSMS3_03071"/>
<gene>
    <name evidence="1" type="ORF">ANTHELSMS3_03071</name>
</gene>
<keyword evidence="2" id="KW-1185">Reference proteome</keyword>